<proteinExistence type="predicted"/>
<dbReference type="PANTHER" id="PTHR43736:SF1">
    <property type="entry name" value="DIHYDRONEOPTERIN TRIPHOSPHATE DIPHOSPHATASE"/>
    <property type="match status" value="1"/>
</dbReference>
<dbReference type="InterPro" id="IPR015797">
    <property type="entry name" value="NUDIX_hydrolase-like_dom_sf"/>
</dbReference>
<dbReference type="PROSITE" id="PS51462">
    <property type="entry name" value="NUDIX"/>
    <property type="match status" value="1"/>
</dbReference>
<dbReference type="Gene3D" id="3.90.79.10">
    <property type="entry name" value="Nucleoside Triphosphate Pyrophosphohydrolase"/>
    <property type="match status" value="1"/>
</dbReference>
<reference evidence="2 3" key="1">
    <citation type="journal article" date="2016" name="Nat. Commun.">
        <title>Thousands of microbial genomes shed light on interconnected biogeochemical processes in an aquifer system.</title>
        <authorList>
            <person name="Anantharaman K."/>
            <person name="Brown C.T."/>
            <person name="Hug L.A."/>
            <person name="Sharon I."/>
            <person name="Castelle C.J."/>
            <person name="Probst A.J."/>
            <person name="Thomas B.C."/>
            <person name="Singh A."/>
            <person name="Wilkins M.J."/>
            <person name="Karaoz U."/>
            <person name="Brodie E.L."/>
            <person name="Williams K.H."/>
            <person name="Hubbard S.S."/>
            <person name="Banfield J.F."/>
        </authorList>
    </citation>
    <scope>NUCLEOTIDE SEQUENCE [LARGE SCALE GENOMIC DNA]</scope>
</reference>
<protein>
    <recommendedName>
        <fullName evidence="1">Nudix hydrolase domain-containing protein</fullName>
    </recommendedName>
</protein>
<accession>A0A1F5EK10</accession>
<name>A0A1F5EK10_9BACT</name>
<organism evidence="2 3">
    <name type="scientific">Candidatus Campbellbacteria bacterium RIFOXYC2_FULL_35_25</name>
    <dbReference type="NCBI Taxonomy" id="1797582"/>
    <lineage>
        <taxon>Bacteria</taxon>
        <taxon>Candidatus Campbelliibacteriota</taxon>
    </lineage>
</organism>
<evidence type="ECO:0000313" key="2">
    <source>
        <dbReference type="EMBL" id="OGD67725.1"/>
    </source>
</evidence>
<dbReference type="InterPro" id="IPR000086">
    <property type="entry name" value="NUDIX_hydrolase_dom"/>
</dbReference>
<dbReference type="PANTHER" id="PTHR43736">
    <property type="entry name" value="ADP-RIBOSE PYROPHOSPHATASE"/>
    <property type="match status" value="1"/>
</dbReference>
<dbReference type="SUPFAM" id="SSF55811">
    <property type="entry name" value="Nudix"/>
    <property type="match status" value="1"/>
</dbReference>
<dbReference type="EMBL" id="MFAE01000002">
    <property type="protein sequence ID" value="OGD67725.1"/>
    <property type="molecule type" value="Genomic_DNA"/>
</dbReference>
<evidence type="ECO:0000313" key="3">
    <source>
        <dbReference type="Proteomes" id="UP000179003"/>
    </source>
</evidence>
<feature type="domain" description="Nudix hydrolase" evidence="1">
    <location>
        <begin position="7"/>
        <end position="154"/>
    </location>
</feature>
<dbReference type="Pfam" id="PF00293">
    <property type="entry name" value="NUDIX"/>
    <property type="match status" value="1"/>
</dbReference>
<evidence type="ECO:0000259" key="1">
    <source>
        <dbReference type="PROSITE" id="PS51462"/>
    </source>
</evidence>
<dbReference type="AlphaFoldDB" id="A0A1F5EK10"/>
<dbReference type="STRING" id="1797582.A2442_04110"/>
<gene>
    <name evidence="2" type="ORF">A2442_04110</name>
</gene>
<comment type="caution">
    <text evidence="2">The sequence shown here is derived from an EMBL/GenBank/DDBJ whole genome shotgun (WGS) entry which is preliminary data.</text>
</comment>
<sequence length="157" mass="17713">MEIQNQELHRVTSTAIIYKDGKYLITQRSKEKKAFPGKWTVPGGGLETDDYVHNPPSTAAGQWYSAIETSLRREIMEECNIEVGKLNYLIDVAFIAPGGKPVIVLSFYCDYKVGEIKLDDDSIDYAWVTAEEAKNYDLIDGIAEEIEMVEKIKQSLS</sequence>
<dbReference type="Proteomes" id="UP000179003">
    <property type="component" value="Unassembled WGS sequence"/>
</dbReference>